<evidence type="ECO:0008006" key="4">
    <source>
        <dbReference type="Google" id="ProtNLM"/>
    </source>
</evidence>
<comment type="caution">
    <text evidence="2">The sequence shown here is derived from an EMBL/GenBank/DDBJ whole genome shotgun (WGS) entry which is preliminary data.</text>
</comment>
<dbReference type="RefSeq" id="WP_009581936.1">
    <property type="nucleotide sequence ID" value="NZ_AMZN01000070.1"/>
</dbReference>
<evidence type="ECO:0000313" key="3">
    <source>
        <dbReference type="Proteomes" id="UP000011135"/>
    </source>
</evidence>
<keyword evidence="3" id="KW-1185">Reference proteome</keyword>
<protein>
    <recommendedName>
        <fullName evidence="4">Lipoprotein</fullName>
    </recommendedName>
</protein>
<dbReference type="PROSITE" id="PS51257">
    <property type="entry name" value="PROKAR_LIPOPROTEIN"/>
    <property type="match status" value="1"/>
</dbReference>
<gene>
    <name evidence="2" type="ORF">C900_04786</name>
</gene>
<accession>L8JKV2</accession>
<organism evidence="2 3">
    <name type="scientific">Fulvivirga imtechensis AK7</name>
    <dbReference type="NCBI Taxonomy" id="1237149"/>
    <lineage>
        <taxon>Bacteria</taxon>
        <taxon>Pseudomonadati</taxon>
        <taxon>Bacteroidota</taxon>
        <taxon>Cytophagia</taxon>
        <taxon>Cytophagales</taxon>
        <taxon>Fulvivirgaceae</taxon>
        <taxon>Fulvivirga</taxon>
    </lineage>
</organism>
<evidence type="ECO:0000313" key="2">
    <source>
        <dbReference type="EMBL" id="ELR69561.1"/>
    </source>
</evidence>
<feature type="signal peptide" evidence="1">
    <location>
        <begin position="1"/>
        <end position="17"/>
    </location>
</feature>
<dbReference type="Proteomes" id="UP000011135">
    <property type="component" value="Unassembled WGS sequence"/>
</dbReference>
<feature type="chain" id="PRO_5003993291" description="Lipoprotein" evidence="1">
    <location>
        <begin position="18"/>
        <end position="43"/>
    </location>
</feature>
<reference evidence="2 3" key="1">
    <citation type="submission" date="2012-12" db="EMBL/GenBank/DDBJ databases">
        <title>Genome assembly of Fulvivirga imtechensis AK7.</title>
        <authorList>
            <person name="Nupur N."/>
            <person name="Khatri I."/>
            <person name="Kumar R."/>
            <person name="Subramanian S."/>
            <person name="Pinnaka A."/>
        </authorList>
    </citation>
    <scope>NUCLEOTIDE SEQUENCE [LARGE SCALE GENOMIC DNA]</scope>
    <source>
        <strain evidence="2 3">AK7</strain>
    </source>
</reference>
<dbReference type="EMBL" id="AMZN01000070">
    <property type="protein sequence ID" value="ELR69561.1"/>
    <property type="molecule type" value="Genomic_DNA"/>
</dbReference>
<proteinExistence type="predicted"/>
<evidence type="ECO:0000256" key="1">
    <source>
        <dbReference type="SAM" id="SignalP"/>
    </source>
</evidence>
<name>L8JKV2_9BACT</name>
<sequence>MKLRLAVVLLVVFGLSACSQYTCPTYAKKDVKKKEVTSEKERM</sequence>
<dbReference type="AlphaFoldDB" id="L8JKV2"/>
<keyword evidence="1" id="KW-0732">Signal</keyword>